<sequence length="176" mass="19179">MALLAPHGLSSRPLNPFNRPHGGWPLRPIAYLKSVALYFNNGNLVISYLVAVDLVLETPSTGRALDSKVRNDLRRTYVPKALAFPGRVCSQARSGAQIGPTSGPIVPQRPFKVMIYLAVGHAYEPYPLLSEQIHCFTQGDILGNRACAGTRVGAQDTRVVGQCWGCTYAGRWTVTD</sequence>
<dbReference type="Proteomes" id="UP000182658">
    <property type="component" value="Unassembled WGS sequence"/>
</dbReference>
<accession>A0A1J7JE82</accession>
<proteinExistence type="predicted"/>
<evidence type="ECO:0000313" key="2">
    <source>
        <dbReference type="Proteomes" id="UP000182658"/>
    </source>
</evidence>
<evidence type="ECO:0000313" key="1">
    <source>
        <dbReference type="EMBL" id="OIW28008.1"/>
    </source>
</evidence>
<gene>
    <name evidence="1" type="ORF">CONLIGDRAFT_458782</name>
</gene>
<name>A0A1J7JE82_9PEZI</name>
<dbReference type="InParanoid" id="A0A1J7JE82"/>
<reference evidence="1 2" key="1">
    <citation type="submission" date="2016-10" db="EMBL/GenBank/DDBJ databases">
        <title>Draft genome sequence of Coniochaeta ligniaria NRRL30616, a lignocellulolytic fungus for bioabatement of inhibitors in plant biomass hydrolysates.</title>
        <authorList>
            <consortium name="DOE Joint Genome Institute"/>
            <person name="Jimenez D.J."/>
            <person name="Hector R.E."/>
            <person name="Riley R."/>
            <person name="Sun H."/>
            <person name="Grigoriev I.V."/>
            <person name="Van Elsas J.D."/>
            <person name="Nichols N.N."/>
        </authorList>
    </citation>
    <scope>NUCLEOTIDE SEQUENCE [LARGE SCALE GENOMIC DNA]</scope>
    <source>
        <strain evidence="1 2">NRRL 30616</strain>
    </source>
</reference>
<keyword evidence="2" id="KW-1185">Reference proteome</keyword>
<protein>
    <submittedName>
        <fullName evidence="1">Uncharacterized protein</fullName>
    </submittedName>
</protein>
<dbReference type="AlphaFoldDB" id="A0A1J7JE82"/>
<dbReference type="EMBL" id="KV875099">
    <property type="protein sequence ID" value="OIW28008.1"/>
    <property type="molecule type" value="Genomic_DNA"/>
</dbReference>
<organism evidence="1 2">
    <name type="scientific">Coniochaeta ligniaria NRRL 30616</name>
    <dbReference type="NCBI Taxonomy" id="1408157"/>
    <lineage>
        <taxon>Eukaryota</taxon>
        <taxon>Fungi</taxon>
        <taxon>Dikarya</taxon>
        <taxon>Ascomycota</taxon>
        <taxon>Pezizomycotina</taxon>
        <taxon>Sordariomycetes</taxon>
        <taxon>Sordariomycetidae</taxon>
        <taxon>Coniochaetales</taxon>
        <taxon>Coniochaetaceae</taxon>
        <taxon>Coniochaeta</taxon>
    </lineage>
</organism>